<dbReference type="EMBL" id="OU466863">
    <property type="protein sequence ID" value="CAH2079453.1"/>
    <property type="molecule type" value="Genomic_DNA"/>
</dbReference>
<feature type="domain" description="Myb/SANT-like" evidence="2">
    <location>
        <begin position="11"/>
        <end position="79"/>
    </location>
</feature>
<dbReference type="InterPro" id="IPR055314">
    <property type="entry name" value="At2g29880-like"/>
</dbReference>
<evidence type="ECO:0000313" key="3">
    <source>
        <dbReference type="EMBL" id="CAH2079453.1"/>
    </source>
</evidence>
<evidence type="ECO:0000313" key="4">
    <source>
        <dbReference type="Proteomes" id="UP000836841"/>
    </source>
</evidence>
<protein>
    <recommendedName>
        <fullName evidence="2">Myb/SANT-like domain-containing protein</fullName>
    </recommendedName>
</protein>
<evidence type="ECO:0000259" key="2">
    <source>
        <dbReference type="Pfam" id="PF12776"/>
    </source>
</evidence>
<reference evidence="3 4" key="1">
    <citation type="submission" date="2022-03" db="EMBL/GenBank/DDBJ databases">
        <authorList>
            <person name="Nunn A."/>
            <person name="Chopra R."/>
            <person name="Nunn A."/>
            <person name="Contreras Garrido A."/>
        </authorList>
    </citation>
    <scope>NUCLEOTIDE SEQUENCE [LARGE SCALE GENOMIC DNA]</scope>
</reference>
<dbReference type="PANTHER" id="PTHR47864:SF10">
    <property type="entry name" value="MYB_SANT-LIKE DNA-BINDING DOMAIN PROTEIN"/>
    <property type="match status" value="1"/>
</dbReference>
<organism evidence="3 4">
    <name type="scientific">Thlaspi arvense</name>
    <name type="common">Field penny-cress</name>
    <dbReference type="NCBI Taxonomy" id="13288"/>
    <lineage>
        <taxon>Eukaryota</taxon>
        <taxon>Viridiplantae</taxon>
        <taxon>Streptophyta</taxon>
        <taxon>Embryophyta</taxon>
        <taxon>Tracheophyta</taxon>
        <taxon>Spermatophyta</taxon>
        <taxon>Magnoliopsida</taxon>
        <taxon>eudicotyledons</taxon>
        <taxon>Gunneridae</taxon>
        <taxon>Pentapetalae</taxon>
        <taxon>rosids</taxon>
        <taxon>malvids</taxon>
        <taxon>Brassicales</taxon>
        <taxon>Brassicaceae</taxon>
        <taxon>Thlaspideae</taxon>
        <taxon>Thlaspi</taxon>
    </lineage>
</organism>
<dbReference type="Proteomes" id="UP000836841">
    <property type="component" value="Chromosome 7"/>
</dbReference>
<dbReference type="AlphaFoldDB" id="A0AAU9TBT4"/>
<dbReference type="PANTHER" id="PTHR47864">
    <property type="entry name" value="TRANSMEMBRANE PROTEIN"/>
    <property type="match status" value="1"/>
</dbReference>
<feature type="compositionally biased region" description="Polar residues" evidence="1">
    <location>
        <begin position="152"/>
        <end position="164"/>
    </location>
</feature>
<feature type="region of interest" description="Disordered" evidence="1">
    <location>
        <begin position="152"/>
        <end position="185"/>
    </location>
</feature>
<dbReference type="InterPro" id="IPR024752">
    <property type="entry name" value="Myb/SANT-like_dom"/>
</dbReference>
<gene>
    <name evidence="3" type="ORF">TAV2_LOCUS23222</name>
</gene>
<feature type="non-terminal residue" evidence="3">
    <location>
        <position position="364"/>
    </location>
</feature>
<keyword evidence="4" id="KW-1185">Reference proteome</keyword>
<sequence>MGDKEKNRYSQWSPEETKVLIELLVESIQRGWRDQNGILHKPTVEHKILPALNEKLGCQKNHKHYLSRIKYLKSQYQCYGHPSHKFLRYDSIDQFEDLKIIFDCAIANGGSSVGLGDTTDARTFKTADSQVKESLNFDDSNGDEFVLPSEQQSAEYAASPSSEKNLNRRVEKHVPRKRSRTDAFSSSDEIKNYHTDAMVMVSNKILTVIQQREERQQKEVEKREAEKNKISFFSFYHNIIVTCLYLIMESITEEEEHTYVEEKTDQMEEDESDLDIVLLMLNNIANAYLKNGSRIQRPIRRLITTIGYDYIQKALKEDPHHFRSVYQSVHVGALESQQIEYANNWRDTIALSMWNDAMETGSQH</sequence>
<proteinExistence type="predicted"/>
<name>A0AAU9TBT4_THLAR</name>
<accession>A0AAU9TBT4</accession>
<evidence type="ECO:0000256" key="1">
    <source>
        <dbReference type="SAM" id="MobiDB-lite"/>
    </source>
</evidence>
<dbReference type="Pfam" id="PF12776">
    <property type="entry name" value="Myb_DNA-bind_3"/>
    <property type="match status" value="1"/>
</dbReference>